<protein>
    <recommendedName>
        <fullName evidence="2">UDP-N-acetylmuramoyl-L-alanyl-D-glutamate--2,6-diaminopimelate ligase</fullName>
        <ecNumber evidence="2">6.3.2.13</ecNumber>
    </recommendedName>
    <alternativeName>
        <fullName evidence="2">Meso-A2pm-adding enzyme</fullName>
    </alternativeName>
    <alternativeName>
        <fullName evidence="2">Meso-diaminopimelate-adding enzyme</fullName>
    </alternativeName>
    <alternativeName>
        <fullName evidence="2">UDP-MurNAc-L-Ala-D-Glu:meso-diaminopimelate ligase</fullName>
    </alternativeName>
    <alternativeName>
        <fullName evidence="2">UDP-MurNAc-tripeptide synthetase</fullName>
    </alternativeName>
    <alternativeName>
        <fullName evidence="2">UDP-N-acetylmuramyl-tripeptide synthetase</fullName>
    </alternativeName>
</protein>
<dbReference type="GO" id="GO:0005737">
    <property type="term" value="C:cytoplasm"/>
    <property type="evidence" value="ECO:0007669"/>
    <property type="project" value="UniProtKB-SubCell"/>
</dbReference>
<dbReference type="Gene3D" id="3.40.1190.10">
    <property type="entry name" value="Mur-like, catalytic domain"/>
    <property type="match status" value="1"/>
</dbReference>
<keyword evidence="2" id="KW-0067">ATP-binding</keyword>
<dbReference type="GO" id="GO:0071555">
    <property type="term" value="P:cell wall organization"/>
    <property type="evidence" value="ECO:0007669"/>
    <property type="project" value="UniProtKB-KW"/>
</dbReference>
<keyword evidence="2 3" id="KW-0133">Cell shape</keyword>
<feature type="modified residue" description="N6-carboxylysine" evidence="2">
    <location>
        <position position="219"/>
    </location>
</feature>
<comment type="PTM">
    <text evidence="2">Carboxylation is probably crucial for Mg(2+) binding and, consequently, for the gamma-phosphate positioning of ATP.</text>
</comment>
<comment type="pathway">
    <text evidence="2 3">Cell wall biogenesis; peptidoglycan biosynthesis.</text>
</comment>
<dbReference type="GO" id="GO:0009252">
    <property type="term" value="P:peptidoglycan biosynthetic process"/>
    <property type="evidence" value="ECO:0007669"/>
    <property type="project" value="UniProtKB-UniRule"/>
</dbReference>
<dbReference type="InterPro" id="IPR036565">
    <property type="entry name" value="Mur-like_cat_sf"/>
</dbReference>
<dbReference type="Proteomes" id="UP000196240">
    <property type="component" value="Unassembled WGS sequence"/>
</dbReference>
<sequence length="498" mass="54358">MSITFQQLYTANLSAEWMAQPFQGFVLDSRKVQAGQIFIALTSLSQPEKTEQFAQIALDKGALAVVSETELALENSIVVPNVRHLMGGWQKQFLLATSQVQPARILAVTGTNGKTTISRLVAELLMLQGQSCAVMGTTGNGILPNLEASSHTTLDALHLQNALHSYAKQGAEFASIEASSHGLEQGRLAGSEIEIAAYSNLSRDHLDYHGTLEAYAEAKSHLFQFPSLKVAVINLDDEHAGVMIQAAQNNPAQPKILTYSTTQPADYQVKNIQYSLTGANFSLCTAQAEYQVQNPLLGHFNIENLVASLIMVEQAGFDLADVVATTAQLKGAPGRMQVIRDDARLFVVDYAHTPDALVQVLSTLKRHVEQQLWAVFGCGGDRDRGKRPLMTQAALNGADVVLLTSDNPRTENPEQIFADMKAGIDFSNRVVHEIHDRREAIKFAVQQAQAGDIVVIAGKGHENYQEIEGVRHWFDDVVEVQSAIDAQHHTTDSAYPAH</sequence>
<feature type="short sequence motif" description="Meso-diaminopimelate recognition motif" evidence="2">
    <location>
        <begin position="406"/>
        <end position="409"/>
    </location>
</feature>
<keyword evidence="2" id="KW-0460">Magnesium</keyword>
<gene>
    <name evidence="2 6" type="primary">murE</name>
    <name evidence="6" type="ORF">ACNJC6_01133</name>
</gene>
<evidence type="ECO:0000256" key="1">
    <source>
        <dbReference type="ARBA" id="ARBA00005898"/>
    </source>
</evidence>
<dbReference type="GO" id="GO:0008765">
    <property type="term" value="F:UDP-N-acetylmuramoylalanyl-D-glutamate-2,6-diaminopimelate ligase activity"/>
    <property type="evidence" value="ECO:0007669"/>
    <property type="project" value="UniProtKB-UniRule"/>
</dbReference>
<feature type="binding site" evidence="2">
    <location>
        <begin position="152"/>
        <end position="153"/>
    </location>
    <ligand>
        <name>UDP-N-acetyl-alpha-D-muramoyl-L-alanyl-D-glutamate</name>
        <dbReference type="ChEBI" id="CHEBI:83900"/>
    </ligand>
</feature>
<keyword evidence="2 3" id="KW-0132">Cell division</keyword>
<dbReference type="GO" id="GO:0005524">
    <property type="term" value="F:ATP binding"/>
    <property type="evidence" value="ECO:0007669"/>
    <property type="project" value="UniProtKB-UniRule"/>
</dbReference>
<comment type="cofactor">
    <cofactor evidence="2">
        <name>Mg(2+)</name>
        <dbReference type="ChEBI" id="CHEBI:18420"/>
    </cofactor>
</comment>
<comment type="catalytic activity">
    <reaction evidence="2">
        <text>UDP-N-acetyl-alpha-D-muramoyl-L-alanyl-D-glutamate + meso-2,6-diaminopimelate + ATP = UDP-N-acetyl-alpha-D-muramoyl-L-alanyl-gamma-D-glutamyl-meso-2,6-diaminopimelate + ADP + phosphate + H(+)</text>
        <dbReference type="Rhea" id="RHEA:23676"/>
        <dbReference type="ChEBI" id="CHEBI:15378"/>
        <dbReference type="ChEBI" id="CHEBI:30616"/>
        <dbReference type="ChEBI" id="CHEBI:43474"/>
        <dbReference type="ChEBI" id="CHEBI:57791"/>
        <dbReference type="ChEBI" id="CHEBI:83900"/>
        <dbReference type="ChEBI" id="CHEBI:83905"/>
        <dbReference type="ChEBI" id="CHEBI:456216"/>
        <dbReference type="EC" id="6.3.2.13"/>
    </reaction>
</comment>
<dbReference type="EMBL" id="FUUY01000003">
    <property type="protein sequence ID" value="SJX21519.1"/>
    <property type="molecule type" value="Genomic_DNA"/>
</dbReference>
<dbReference type="InterPro" id="IPR004101">
    <property type="entry name" value="Mur_ligase_C"/>
</dbReference>
<dbReference type="InterPro" id="IPR035911">
    <property type="entry name" value="MurE/MurF_N"/>
</dbReference>
<dbReference type="GO" id="GO:0008360">
    <property type="term" value="P:regulation of cell shape"/>
    <property type="evidence" value="ECO:0007669"/>
    <property type="project" value="UniProtKB-KW"/>
</dbReference>
<dbReference type="Pfam" id="PF02875">
    <property type="entry name" value="Mur_ligase_C"/>
    <property type="match status" value="1"/>
</dbReference>
<accession>A0A1R7QB83</accession>
<dbReference type="Pfam" id="PF08245">
    <property type="entry name" value="Mur_ligase_M"/>
    <property type="match status" value="1"/>
</dbReference>
<comment type="similarity">
    <text evidence="1 2">Belongs to the MurCDEF family. MurE subfamily.</text>
</comment>
<dbReference type="SUPFAM" id="SSF53244">
    <property type="entry name" value="MurD-like peptide ligases, peptide-binding domain"/>
    <property type="match status" value="1"/>
</dbReference>
<dbReference type="EC" id="6.3.2.13" evidence="2"/>
<feature type="binding site" evidence="2">
    <location>
        <position position="29"/>
    </location>
    <ligand>
        <name>UDP-N-acetyl-alpha-D-muramoyl-L-alanyl-D-glutamate</name>
        <dbReference type="ChEBI" id="CHEBI:83900"/>
    </ligand>
</feature>
<dbReference type="InterPro" id="IPR005761">
    <property type="entry name" value="UDP-N-AcMur-Glu-dNH2Pim_ligase"/>
</dbReference>
<dbReference type="SUPFAM" id="SSF53623">
    <property type="entry name" value="MurD-like peptide ligases, catalytic domain"/>
    <property type="match status" value="1"/>
</dbReference>
<keyword evidence="2 3" id="KW-0961">Cell wall biogenesis/degradation</keyword>
<keyword evidence="2" id="KW-0547">Nucleotide-binding</keyword>
<keyword evidence="2 6" id="KW-0436">Ligase</keyword>
<feature type="binding site" evidence="2">
    <location>
        <position position="179"/>
    </location>
    <ligand>
        <name>UDP-N-acetyl-alpha-D-muramoyl-L-alanyl-D-glutamate</name>
        <dbReference type="ChEBI" id="CHEBI:83900"/>
    </ligand>
</feature>
<dbReference type="Gene3D" id="3.90.190.20">
    <property type="entry name" value="Mur ligase, C-terminal domain"/>
    <property type="match status" value="1"/>
</dbReference>
<reference evidence="6 7" key="1">
    <citation type="submission" date="2017-02" db="EMBL/GenBank/DDBJ databases">
        <authorList>
            <person name="Peterson S.W."/>
        </authorList>
    </citation>
    <scope>NUCLEOTIDE SEQUENCE [LARGE SCALE GENOMIC DNA]</scope>
    <source>
        <strain evidence="6">C6</strain>
    </source>
</reference>
<dbReference type="InterPro" id="IPR013221">
    <property type="entry name" value="Mur_ligase_cen"/>
</dbReference>
<dbReference type="Gene3D" id="3.40.1390.10">
    <property type="entry name" value="MurE/MurF, N-terminal domain"/>
    <property type="match status" value="1"/>
</dbReference>
<feature type="binding site" evidence="2">
    <location>
        <position position="462"/>
    </location>
    <ligand>
        <name>meso-2,6-diaminopimelate</name>
        <dbReference type="ChEBI" id="CHEBI:57791"/>
    </ligand>
</feature>
<evidence type="ECO:0000313" key="6">
    <source>
        <dbReference type="EMBL" id="SJX21519.1"/>
    </source>
</evidence>
<comment type="function">
    <text evidence="2">Catalyzes the addition of meso-diaminopimelic acid to the nucleotide precursor UDP-N-acetylmuramoyl-L-alanyl-D-glutamate (UMAG) in the biosynthesis of bacterial cell-wall peptidoglycan.</text>
</comment>
<proteinExistence type="inferred from homology"/>
<dbReference type="RefSeq" id="WP_087011781.1">
    <property type="nucleotide sequence ID" value="NZ_FUUY01000003.1"/>
</dbReference>
<dbReference type="AlphaFoldDB" id="A0A1R7QB83"/>
<keyword evidence="2" id="KW-0963">Cytoplasm</keyword>
<feature type="binding site" evidence="2">
    <location>
        <position position="27"/>
    </location>
    <ligand>
        <name>UDP-N-acetyl-alpha-D-muramoyl-L-alanyl-D-glutamate</name>
        <dbReference type="ChEBI" id="CHEBI:83900"/>
    </ligand>
</feature>
<evidence type="ECO:0000256" key="3">
    <source>
        <dbReference type="RuleBase" id="RU004135"/>
    </source>
</evidence>
<dbReference type="HAMAP" id="MF_00208">
    <property type="entry name" value="MurE"/>
    <property type="match status" value="1"/>
</dbReference>
<feature type="binding site" evidence="2">
    <location>
        <begin position="406"/>
        <end position="409"/>
    </location>
    <ligand>
        <name>meso-2,6-diaminopimelate</name>
        <dbReference type="ChEBI" id="CHEBI:57791"/>
    </ligand>
</feature>
<comment type="subcellular location">
    <subcellularLocation>
        <location evidence="2 3">Cytoplasm</location>
    </subcellularLocation>
</comment>
<comment type="caution">
    <text evidence="2">Lacks conserved residue(s) required for the propagation of feature annotation.</text>
</comment>
<dbReference type="PANTHER" id="PTHR23135:SF4">
    <property type="entry name" value="UDP-N-ACETYLMURAMOYL-L-ALANYL-D-GLUTAMATE--2,6-DIAMINOPIMELATE LIGASE MURE HOMOLOG, CHLOROPLASTIC"/>
    <property type="match status" value="1"/>
</dbReference>
<dbReference type="InterPro" id="IPR036615">
    <property type="entry name" value="Mur_ligase_C_dom_sf"/>
</dbReference>
<dbReference type="GO" id="GO:0000287">
    <property type="term" value="F:magnesium ion binding"/>
    <property type="evidence" value="ECO:0007669"/>
    <property type="project" value="UniProtKB-UniRule"/>
</dbReference>
<evidence type="ECO:0000256" key="2">
    <source>
        <dbReference type="HAMAP-Rule" id="MF_00208"/>
    </source>
</evidence>
<name>A0A1R7QB83_ACIJO</name>
<dbReference type="NCBIfam" id="TIGR01085">
    <property type="entry name" value="murE"/>
    <property type="match status" value="1"/>
</dbReference>
<evidence type="ECO:0000313" key="7">
    <source>
        <dbReference type="Proteomes" id="UP000196240"/>
    </source>
</evidence>
<feature type="binding site" evidence="2">
    <location>
        <position position="185"/>
    </location>
    <ligand>
        <name>UDP-N-acetyl-alpha-D-muramoyl-L-alanyl-D-glutamate</name>
        <dbReference type="ChEBI" id="CHEBI:83900"/>
    </ligand>
</feature>
<feature type="binding site" evidence="2">
    <location>
        <begin position="110"/>
        <end position="116"/>
    </location>
    <ligand>
        <name>ATP</name>
        <dbReference type="ChEBI" id="CHEBI:30616"/>
    </ligand>
</feature>
<dbReference type="PANTHER" id="PTHR23135">
    <property type="entry name" value="MUR LIGASE FAMILY MEMBER"/>
    <property type="match status" value="1"/>
</dbReference>
<dbReference type="NCBIfam" id="NF001126">
    <property type="entry name" value="PRK00139.1-4"/>
    <property type="match status" value="1"/>
</dbReference>
<feature type="binding site" evidence="2">
    <location>
        <position position="458"/>
    </location>
    <ligand>
        <name>meso-2,6-diaminopimelate</name>
        <dbReference type="ChEBI" id="CHEBI:57791"/>
    </ligand>
</feature>
<dbReference type="UniPathway" id="UPA00219"/>
<evidence type="ECO:0000259" key="5">
    <source>
        <dbReference type="Pfam" id="PF08245"/>
    </source>
</evidence>
<feature type="domain" description="Mur ligase central" evidence="5">
    <location>
        <begin position="108"/>
        <end position="311"/>
    </location>
</feature>
<feature type="binding site" evidence="2">
    <location>
        <position position="382"/>
    </location>
    <ligand>
        <name>meso-2,6-diaminopimelate</name>
        <dbReference type="ChEBI" id="CHEBI:57791"/>
    </ligand>
</feature>
<evidence type="ECO:0000259" key="4">
    <source>
        <dbReference type="Pfam" id="PF02875"/>
    </source>
</evidence>
<keyword evidence="2 3" id="KW-0131">Cell cycle</keyword>
<feature type="binding site" evidence="2">
    <location>
        <position position="187"/>
    </location>
    <ligand>
        <name>UDP-N-acetyl-alpha-D-muramoyl-L-alanyl-D-glutamate</name>
        <dbReference type="ChEBI" id="CHEBI:83900"/>
    </ligand>
</feature>
<dbReference type="GO" id="GO:0051301">
    <property type="term" value="P:cell division"/>
    <property type="evidence" value="ECO:0007669"/>
    <property type="project" value="UniProtKB-KW"/>
</dbReference>
<organism evidence="6 7">
    <name type="scientific">Acinetobacter johnsonii</name>
    <dbReference type="NCBI Taxonomy" id="40214"/>
    <lineage>
        <taxon>Bacteria</taxon>
        <taxon>Pseudomonadati</taxon>
        <taxon>Pseudomonadota</taxon>
        <taxon>Gammaproteobacteria</taxon>
        <taxon>Moraxellales</taxon>
        <taxon>Moraxellaceae</taxon>
        <taxon>Acinetobacter</taxon>
    </lineage>
</organism>
<dbReference type="SUPFAM" id="SSF63418">
    <property type="entry name" value="MurE/MurF N-terminal domain"/>
    <property type="match status" value="1"/>
</dbReference>
<feature type="domain" description="Mur ligase C-terminal" evidence="4">
    <location>
        <begin position="334"/>
        <end position="460"/>
    </location>
</feature>
<keyword evidence="2 3" id="KW-0573">Peptidoglycan synthesis</keyword>